<accession>A0A832CX10</accession>
<protein>
    <submittedName>
        <fullName evidence="3">DHH family phosphoesterase</fullName>
    </submittedName>
</protein>
<gene>
    <name evidence="3" type="ORF">ENU41_09110</name>
</gene>
<dbReference type="Gene3D" id="3.90.1640.10">
    <property type="entry name" value="inorganic pyrophosphatase (n-terminal core)"/>
    <property type="match status" value="1"/>
</dbReference>
<feature type="domain" description="DHHA1" evidence="2">
    <location>
        <begin position="233"/>
        <end position="318"/>
    </location>
</feature>
<dbReference type="InterPro" id="IPR001667">
    <property type="entry name" value="DDH_dom"/>
</dbReference>
<dbReference type="InterPro" id="IPR038763">
    <property type="entry name" value="DHH_sf"/>
</dbReference>
<dbReference type="PANTHER" id="PTHR42146:SF1">
    <property type="entry name" value="OLIGORIBONUCLEASE NRNB"/>
    <property type="match status" value="1"/>
</dbReference>
<dbReference type="Pfam" id="PF02272">
    <property type="entry name" value="DHHA1"/>
    <property type="match status" value="1"/>
</dbReference>
<evidence type="ECO:0000259" key="1">
    <source>
        <dbReference type="Pfam" id="PF01368"/>
    </source>
</evidence>
<dbReference type="SUPFAM" id="SSF64182">
    <property type="entry name" value="DHH phosphoesterases"/>
    <property type="match status" value="1"/>
</dbReference>
<organism evidence="3">
    <name type="scientific">Ignisphaera aggregans</name>
    <dbReference type="NCBI Taxonomy" id="334771"/>
    <lineage>
        <taxon>Archaea</taxon>
        <taxon>Thermoproteota</taxon>
        <taxon>Thermoprotei</taxon>
        <taxon>Desulfurococcales</taxon>
        <taxon>Desulfurococcaceae</taxon>
        <taxon>Ignisphaera</taxon>
    </lineage>
</organism>
<dbReference type="InterPro" id="IPR003156">
    <property type="entry name" value="DHHA1_dom"/>
</dbReference>
<evidence type="ECO:0000313" key="3">
    <source>
        <dbReference type="EMBL" id="HGQ36814.1"/>
    </source>
</evidence>
<feature type="domain" description="DDH" evidence="1">
    <location>
        <begin position="6"/>
        <end position="120"/>
    </location>
</feature>
<evidence type="ECO:0000259" key="2">
    <source>
        <dbReference type="Pfam" id="PF02272"/>
    </source>
</evidence>
<comment type="caution">
    <text evidence="3">The sequence shown here is derived from an EMBL/GenBank/DDBJ whole genome shotgun (WGS) entry which is preliminary data.</text>
</comment>
<proteinExistence type="predicted"/>
<dbReference type="EMBL" id="DTCK01000048">
    <property type="protein sequence ID" value="HGQ36814.1"/>
    <property type="molecule type" value="Genomic_DNA"/>
</dbReference>
<reference evidence="3" key="1">
    <citation type="journal article" date="2020" name="mSystems">
        <title>Genome- and Community-Level Interaction Insights into Carbon Utilization and Element Cycling Functions of Hydrothermarchaeota in Hydrothermal Sediment.</title>
        <authorList>
            <person name="Zhou Z."/>
            <person name="Liu Y."/>
            <person name="Xu W."/>
            <person name="Pan J."/>
            <person name="Luo Z.H."/>
            <person name="Li M."/>
        </authorList>
    </citation>
    <scope>NUCLEOTIDE SEQUENCE</scope>
    <source>
        <strain evidence="3">SpSt-667</strain>
    </source>
</reference>
<sequence length="319" mass="35790">MRWVLFIHGDSDGVASGALAKAFLVSQGYGVDIVFTHPVGLLGDLKMFIDDAEGILIADIALNELQRDEILSVLNNLGENCKVIYIDHHPIPEDIDKQIKITWIHDTCCSASELTFRYLNKLGLDAEYSRIALYGAIGDYLDETPWVKQELYKWDKRAIYLEAGILIQGLEGSRRDYDFKRRVVDHLAQNKLPSIMSELVEKSLKQAIEDENLRVWIKQNIIKYNHIAYTVNPPGSIGKAANYSRIYGGAEVGIAIEDRGNLYVMSLRAEPGIDLNKILRKISKELGINAGGHPQAAGARVNKTMFKVFLNKLNEMLST</sequence>
<dbReference type="Pfam" id="PF01368">
    <property type="entry name" value="DHH"/>
    <property type="match status" value="1"/>
</dbReference>
<dbReference type="PANTHER" id="PTHR42146">
    <property type="entry name" value="3',5'-CYCLIC-NUCLEOTIDE PHOSPHODIESTERASE"/>
    <property type="match status" value="1"/>
</dbReference>
<dbReference type="Gene3D" id="3.10.310.30">
    <property type="match status" value="1"/>
</dbReference>
<dbReference type="GO" id="GO:0003676">
    <property type="term" value="F:nucleic acid binding"/>
    <property type="evidence" value="ECO:0007669"/>
    <property type="project" value="InterPro"/>
</dbReference>
<dbReference type="InterPro" id="IPR052968">
    <property type="entry name" value="Nucleotide_metab_enz"/>
</dbReference>
<name>A0A832CX10_9CREN</name>
<dbReference type="AlphaFoldDB" id="A0A832CX10"/>